<accession>Q2JB57</accession>
<dbReference type="InterPro" id="IPR036380">
    <property type="entry name" value="Isochorismatase-like_sf"/>
</dbReference>
<reference evidence="3 4" key="1">
    <citation type="journal article" date="2007" name="Genome Res.">
        <title>Genome characteristics of facultatively symbiotic Frankia sp. strains reflect host range and host plant biogeography.</title>
        <authorList>
            <person name="Normand P."/>
            <person name="Lapierre P."/>
            <person name="Tisa L.S."/>
            <person name="Gogarten J.P."/>
            <person name="Alloisio N."/>
            <person name="Bagnarol E."/>
            <person name="Bassi C.A."/>
            <person name="Berry A.M."/>
            <person name="Bickhart D.M."/>
            <person name="Choisne N."/>
            <person name="Couloux A."/>
            <person name="Cournoyer B."/>
            <person name="Cruveiller S."/>
            <person name="Daubin V."/>
            <person name="Demange N."/>
            <person name="Francino M.P."/>
            <person name="Goltsman E."/>
            <person name="Huang Y."/>
            <person name="Kopp O.R."/>
            <person name="Labarre L."/>
            <person name="Lapidus A."/>
            <person name="Lavire C."/>
            <person name="Marechal J."/>
            <person name="Martinez M."/>
            <person name="Mastronunzio J.E."/>
            <person name="Mullin B.C."/>
            <person name="Niemann J."/>
            <person name="Pujic P."/>
            <person name="Rawnsley T."/>
            <person name="Rouy Z."/>
            <person name="Schenowitz C."/>
            <person name="Sellstedt A."/>
            <person name="Tavares F."/>
            <person name="Tomkins J.P."/>
            <person name="Vallenet D."/>
            <person name="Valverde C."/>
            <person name="Wall L.G."/>
            <person name="Wang Y."/>
            <person name="Medigue C."/>
            <person name="Benson D.R."/>
        </authorList>
    </citation>
    <scope>NUCLEOTIDE SEQUENCE [LARGE SCALE GENOMIC DNA]</scope>
    <source>
        <strain evidence="4">DSM 45818 / CECT 9043 / CcI3</strain>
    </source>
</reference>
<evidence type="ECO:0000259" key="2">
    <source>
        <dbReference type="Pfam" id="PF00857"/>
    </source>
</evidence>
<organism evidence="3 4">
    <name type="scientific">Frankia casuarinae (strain DSM 45818 / CECT 9043 / HFP020203 / CcI3)</name>
    <dbReference type="NCBI Taxonomy" id="106370"/>
    <lineage>
        <taxon>Bacteria</taxon>
        <taxon>Bacillati</taxon>
        <taxon>Actinomycetota</taxon>
        <taxon>Actinomycetes</taxon>
        <taxon>Frankiales</taxon>
        <taxon>Frankiaceae</taxon>
        <taxon>Frankia</taxon>
    </lineage>
</organism>
<dbReference type="InterPro" id="IPR000868">
    <property type="entry name" value="Isochorismatase-like_dom"/>
</dbReference>
<dbReference type="eggNOG" id="COG1335">
    <property type="taxonomic scope" value="Bacteria"/>
</dbReference>
<evidence type="ECO:0000313" key="4">
    <source>
        <dbReference type="Proteomes" id="UP000001937"/>
    </source>
</evidence>
<dbReference type="EMBL" id="CP000249">
    <property type="protein sequence ID" value="ABD11485.1"/>
    <property type="molecule type" value="Genomic_DNA"/>
</dbReference>
<sequence>MEAAAMPGYRRGETTALVLVDLQHWIVDMPWAPIPGTQVVDACVRLRDGLADAKATTVIVRYLRADGRDGGPQAAPNQLVAALAPRPGDLVVTKDGLDAFTGTGLAGLLREQGRTRLVIAGLSTAHGVSATAGTAVASGFDVAVVSDATASVTVAEHTGALDQLARAGAAICSMADILAP</sequence>
<dbReference type="GO" id="GO:0016787">
    <property type="term" value="F:hydrolase activity"/>
    <property type="evidence" value="ECO:0007669"/>
    <property type="project" value="UniProtKB-KW"/>
</dbReference>
<dbReference type="CDD" id="cd00431">
    <property type="entry name" value="cysteine_hydrolases"/>
    <property type="match status" value="1"/>
</dbReference>
<dbReference type="PANTHER" id="PTHR43540">
    <property type="entry name" value="PEROXYUREIDOACRYLATE/UREIDOACRYLATE AMIDOHYDROLASE-RELATED"/>
    <property type="match status" value="1"/>
</dbReference>
<protein>
    <submittedName>
        <fullName evidence="3">Isochorismatase hydrolase</fullName>
    </submittedName>
</protein>
<name>Q2JB57_FRACC</name>
<dbReference type="Proteomes" id="UP000001937">
    <property type="component" value="Chromosome"/>
</dbReference>
<feature type="domain" description="Isochorismatase-like" evidence="2">
    <location>
        <begin position="15"/>
        <end position="176"/>
    </location>
</feature>
<keyword evidence="4" id="KW-1185">Reference proteome</keyword>
<dbReference type="STRING" id="106370.Francci3_2113"/>
<dbReference type="HOGENOM" id="CLU_068979_8_2_11"/>
<dbReference type="PhylomeDB" id="Q2JB57"/>
<evidence type="ECO:0000313" key="3">
    <source>
        <dbReference type="EMBL" id="ABD11485.1"/>
    </source>
</evidence>
<gene>
    <name evidence="3" type="ordered locus">Francci3_2113</name>
</gene>
<proteinExistence type="predicted"/>
<dbReference type="Pfam" id="PF00857">
    <property type="entry name" value="Isochorismatase"/>
    <property type="match status" value="1"/>
</dbReference>
<dbReference type="KEGG" id="fra:Francci3_2113"/>
<dbReference type="InterPro" id="IPR050272">
    <property type="entry name" value="Isochorismatase-like_hydrls"/>
</dbReference>
<keyword evidence="1 3" id="KW-0378">Hydrolase</keyword>
<evidence type="ECO:0000256" key="1">
    <source>
        <dbReference type="ARBA" id="ARBA00022801"/>
    </source>
</evidence>
<dbReference type="SUPFAM" id="SSF52499">
    <property type="entry name" value="Isochorismatase-like hydrolases"/>
    <property type="match status" value="1"/>
</dbReference>
<dbReference type="Gene3D" id="3.40.50.850">
    <property type="entry name" value="Isochorismatase-like"/>
    <property type="match status" value="1"/>
</dbReference>
<dbReference type="AlphaFoldDB" id="Q2JB57"/>